<proteinExistence type="predicted"/>
<feature type="compositionally biased region" description="Basic and acidic residues" evidence="1">
    <location>
        <begin position="1"/>
        <end position="10"/>
    </location>
</feature>
<feature type="compositionally biased region" description="Polar residues" evidence="1">
    <location>
        <begin position="11"/>
        <end position="21"/>
    </location>
</feature>
<protein>
    <submittedName>
        <fullName evidence="2">Uncharacterized protein</fullName>
    </submittedName>
</protein>
<gene>
    <name evidence="2" type="ORF">AC578_23</name>
</gene>
<organism evidence="2 3">
    <name type="scientific">Pseudocercospora eumusae</name>
    <dbReference type="NCBI Taxonomy" id="321146"/>
    <lineage>
        <taxon>Eukaryota</taxon>
        <taxon>Fungi</taxon>
        <taxon>Dikarya</taxon>
        <taxon>Ascomycota</taxon>
        <taxon>Pezizomycotina</taxon>
        <taxon>Dothideomycetes</taxon>
        <taxon>Dothideomycetidae</taxon>
        <taxon>Mycosphaerellales</taxon>
        <taxon>Mycosphaerellaceae</taxon>
        <taxon>Pseudocercospora</taxon>
    </lineage>
</organism>
<keyword evidence="3" id="KW-1185">Reference proteome</keyword>
<evidence type="ECO:0000313" key="2">
    <source>
        <dbReference type="EMBL" id="KXS97248.1"/>
    </source>
</evidence>
<dbReference type="AlphaFoldDB" id="A0A139H4G8"/>
<reference evidence="2 3" key="1">
    <citation type="submission" date="2015-07" db="EMBL/GenBank/DDBJ databases">
        <title>Comparative genomics of the Sigatoka disease complex on banana suggests a link between parallel evolutionary changes in Pseudocercospora fijiensis and Pseudocercospora eumusae and increased virulence on the banana host.</title>
        <authorList>
            <person name="Chang T.-C."/>
            <person name="Salvucci A."/>
            <person name="Crous P.W."/>
            <person name="Stergiopoulos I."/>
        </authorList>
    </citation>
    <scope>NUCLEOTIDE SEQUENCE [LARGE SCALE GENOMIC DNA]</scope>
    <source>
        <strain evidence="2 3">CBS 114824</strain>
    </source>
</reference>
<dbReference type="EMBL" id="LFZN01000148">
    <property type="protein sequence ID" value="KXS97248.1"/>
    <property type="molecule type" value="Genomic_DNA"/>
</dbReference>
<name>A0A139H4G8_9PEZI</name>
<evidence type="ECO:0000313" key="3">
    <source>
        <dbReference type="Proteomes" id="UP000070133"/>
    </source>
</evidence>
<accession>A0A139H4G8</accession>
<sequence length="118" mass="13115">MEAYHADQDNSTHSPNVSNAHQAKVKNRDSTREAIYDIGSASGGYDCTNYAMIYPGNTSRTTESRQRPGQPLQKEGSESNPFFFEGRVSDARLTELFCMRAPTNKALFGTEETSTRRG</sequence>
<dbReference type="OrthoDB" id="10408960at2759"/>
<evidence type="ECO:0000256" key="1">
    <source>
        <dbReference type="SAM" id="MobiDB-lite"/>
    </source>
</evidence>
<comment type="caution">
    <text evidence="2">The sequence shown here is derived from an EMBL/GenBank/DDBJ whole genome shotgun (WGS) entry which is preliminary data.</text>
</comment>
<dbReference type="Proteomes" id="UP000070133">
    <property type="component" value="Unassembled WGS sequence"/>
</dbReference>
<feature type="region of interest" description="Disordered" evidence="1">
    <location>
        <begin position="1"/>
        <end position="32"/>
    </location>
</feature>
<feature type="region of interest" description="Disordered" evidence="1">
    <location>
        <begin position="54"/>
        <end position="83"/>
    </location>
</feature>